<evidence type="ECO:0000256" key="1">
    <source>
        <dbReference type="SAM" id="MobiDB-lite"/>
    </source>
</evidence>
<sequence length="78" mass="8538">MKPHSGMEIESVSHPHPHTHAHLSESESESMATGSQCQRFQRATSKPQKLIKPSKPQLVVYEDIENNGDGGDGTVMAQ</sequence>
<feature type="compositionally biased region" description="Polar residues" evidence="1">
    <location>
        <begin position="29"/>
        <end position="47"/>
    </location>
</feature>
<feature type="compositionally biased region" description="Gly residues" evidence="1">
    <location>
        <begin position="68"/>
        <end position="78"/>
    </location>
</feature>
<protein>
    <submittedName>
        <fullName evidence="2">Uncharacterized protein</fullName>
    </submittedName>
</protein>
<reference evidence="2 3" key="1">
    <citation type="submission" date="2024-02" db="EMBL/GenBank/DDBJ databases">
        <title>A chromosome-level genome assembly of Drosophila madeirensis, a fruit fly species endemic to Madeira island.</title>
        <authorList>
            <person name="Tomihara K."/>
            <person name="Llopart A."/>
            <person name="Yamamoto D."/>
        </authorList>
    </citation>
    <scope>NUCLEOTIDE SEQUENCE [LARGE SCALE GENOMIC DNA]</scope>
    <source>
        <strain evidence="2 3">RF1</strain>
    </source>
</reference>
<dbReference type="AlphaFoldDB" id="A0AAU9FX45"/>
<accession>A0AAU9FX45</accession>
<organism evidence="2 3">
    <name type="scientific">Drosophila madeirensis</name>
    <name type="common">Fruit fly</name>
    <dbReference type="NCBI Taxonomy" id="30013"/>
    <lineage>
        <taxon>Eukaryota</taxon>
        <taxon>Metazoa</taxon>
        <taxon>Ecdysozoa</taxon>
        <taxon>Arthropoda</taxon>
        <taxon>Hexapoda</taxon>
        <taxon>Insecta</taxon>
        <taxon>Pterygota</taxon>
        <taxon>Neoptera</taxon>
        <taxon>Endopterygota</taxon>
        <taxon>Diptera</taxon>
        <taxon>Brachycera</taxon>
        <taxon>Muscomorpha</taxon>
        <taxon>Ephydroidea</taxon>
        <taxon>Drosophilidae</taxon>
        <taxon>Drosophila</taxon>
        <taxon>Sophophora</taxon>
    </lineage>
</organism>
<keyword evidence="3" id="KW-1185">Reference proteome</keyword>
<proteinExistence type="predicted"/>
<gene>
    <name evidence="2" type="ORF">DMAD_00089</name>
</gene>
<name>A0AAU9FX45_DROMD</name>
<evidence type="ECO:0000313" key="3">
    <source>
        <dbReference type="Proteomes" id="UP001500889"/>
    </source>
</evidence>
<feature type="region of interest" description="Disordered" evidence="1">
    <location>
        <begin position="1"/>
        <end position="78"/>
    </location>
</feature>
<dbReference type="EMBL" id="AP029266">
    <property type="protein sequence ID" value="BFF99981.1"/>
    <property type="molecule type" value="Genomic_DNA"/>
</dbReference>
<dbReference type="Proteomes" id="UP001500889">
    <property type="component" value="Chromosome A"/>
</dbReference>
<evidence type="ECO:0000313" key="2">
    <source>
        <dbReference type="EMBL" id="BFF99981.1"/>
    </source>
</evidence>
<feature type="compositionally biased region" description="Basic and acidic residues" evidence="1">
    <location>
        <begin position="1"/>
        <end position="13"/>
    </location>
</feature>